<dbReference type="EMBL" id="MRTP01000006">
    <property type="protein sequence ID" value="OMF52503.1"/>
    <property type="molecule type" value="Genomic_DNA"/>
</dbReference>
<accession>A0A1R1EKY8</accession>
<dbReference type="Proteomes" id="UP000187172">
    <property type="component" value="Unassembled WGS sequence"/>
</dbReference>
<feature type="chain" id="PRO_5012187207" evidence="1">
    <location>
        <begin position="26"/>
        <end position="417"/>
    </location>
</feature>
<keyword evidence="3" id="KW-1185">Reference proteome</keyword>
<keyword evidence="1" id="KW-0732">Signal</keyword>
<protein>
    <submittedName>
        <fullName evidence="2">Peptidase</fullName>
    </submittedName>
</protein>
<sequence length="417" mass="43717">MNKIYKVLATASIFALAAVPVAASAQEVPPAAAQSGQGQVQNEAKVVPATWGQITNFVNDKTGKSVTVTGRGLAPSDQSQIALAITPETKIVDARGKSVPLKTVIDEKKVVKAFYGPNITKSLPARGTALTLVVQDKSFTAIDGTVTEVRENGILVKGTDIYTSNEDTILLHLADKATILSQDGKALTSGDIKEGTSIRAFYGPEVAMSLPPQAGTNYVIVNTEDTGSGESGKTDQELKAGTDGIVTNTADGKVTVVGKAHDKGGVNYVILSVDDKTQIVDEDGKALTKDALKADIRVDAYYSDIMTMIYPAQTHAGKIVVKKAETVKIEGTVKASDRASADQVYVNVGSDDSTDNDVILNISKDTPVIPTMGGDTKLLPGTKIIAYHSPIMTKSIPGITSAEAIIVTSDADTVQPK</sequence>
<dbReference type="RefSeq" id="WP_076172647.1">
    <property type="nucleotide sequence ID" value="NZ_MRTP01000006.1"/>
</dbReference>
<feature type="signal peptide" evidence="1">
    <location>
        <begin position="1"/>
        <end position="25"/>
    </location>
</feature>
<organism evidence="2 3">
    <name type="scientific">Paenibacillus rhizosphaerae</name>
    <dbReference type="NCBI Taxonomy" id="297318"/>
    <lineage>
        <taxon>Bacteria</taxon>
        <taxon>Bacillati</taxon>
        <taxon>Bacillota</taxon>
        <taxon>Bacilli</taxon>
        <taxon>Bacillales</taxon>
        <taxon>Paenibacillaceae</taxon>
        <taxon>Paenibacillus</taxon>
    </lineage>
</organism>
<name>A0A1R1EKY8_9BACL</name>
<evidence type="ECO:0000313" key="2">
    <source>
        <dbReference type="EMBL" id="OMF52503.1"/>
    </source>
</evidence>
<gene>
    <name evidence="2" type="ORF">BK138_20605</name>
</gene>
<proteinExistence type="predicted"/>
<dbReference type="STRING" id="297318.BK138_20605"/>
<reference evidence="2 3" key="1">
    <citation type="submission" date="2016-11" db="EMBL/GenBank/DDBJ databases">
        <title>Paenibacillus species isolates.</title>
        <authorList>
            <person name="Beno S.M."/>
        </authorList>
    </citation>
    <scope>NUCLEOTIDE SEQUENCE [LARGE SCALE GENOMIC DNA]</scope>
    <source>
        <strain evidence="2 3">FSL R5-0378</strain>
    </source>
</reference>
<comment type="caution">
    <text evidence="2">The sequence shown here is derived from an EMBL/GenBank/DDBJ whole genome shotgun (WGS) entry which is preliminary data.</text>
</comment>
<evidence type="ECO:0000313" key="3">
    <source>
        <dbReference type="Proteomes" id="UP000187172"/>
    </source>
</evidence>
<dbReference type="AlphaFoldDB" id="A0A1R1EKY8"/>
<evidence type="ECO:0000256" key="1">
    <source>
        <dbReference type="SAM" id="SignalP"/>
    </source>
</evidence>